<dbReference type="RefSeq" id="WP_377262281.1">
    <property type="nucleotide sequence ID" value="NZ_JBHMAA010000015.1"/>
</dbReference>
<comment type="caution">
    <text evidence="2">The sequence shown here is derived from an EMBL/GenBank/DDBJ whole genome shotgun (WGS) entry which is preliminary data.</text>
</comment>
<organism evidence="2 3">
    <name type="scientific">Rhizobium puerariae</name>
    <dbReference type="NCBI Taxonomy" id="1585791"/>
    <lineage>
        <taxon>Bacteria</taxon>
        <taxon>Pseudomonadati</taxon>
        <taxon>Pseudomonadota</taxon>
        <taxon>Alphaproteobacteria</taxon>
        <taxon>Hyphomicrobiales</taxon>
        <taxon>Rhizobiaceae</taxon>
        <taxon>Rhizobium/Agrobacterium group</taxon>
        <taxon>Rhizobium</taxon>
    </lineage>
</organism>
<dbReference type="Proteomes" id="UP001589692">
    <property type="component" value="Unassembled WGS sequence"/>
</dbReference>
<name>A0ABV6AJL3_9HYPH</name>
<gene>
    <name evidence="2" type="ORF">ACFFP0_15395</name>
</gene>
<keyword evidence="1" id="KW-0472">Membrane</keyword>
<evidence type="ECO:0000256" key="1">
    <source>
        <dbReference type="SAM" id="Phobius"/>
    </source>
</evidence>
<feature type="transmembrane region" description="Helical" evidence="1">
    <location>
        <begin position="26"/>
        <end position="45"/>
    </location>
</feature>
<evidence type="ECO:0000313" key="3">
    <source>
        <dbReference type="Proteomes" id="UP001589692"/>
    </source>
</evidence>
<keyword evidence="1" id="KW-0812">Transmembrane</keyword>
<evidence type="ECO:0000313" key="2">
    <source>
        <dbReference type="EMBL" id="MFB9950244.1"/>
    </source>
</evidence>
<protein>
    <submittedName>
        <fullName evidence="2">Uncharacterized protein</fullName>
    </submittedName>
</protein>
<sequence length="50" mass="5551">MITRHRLAKPSLHAPDDRSVEVRRRCGSYAILAMMTVVLAIAFAVEVLKG</sequence>
<keyword evidence="1" id="KW-1133">Transmembrane helix</keyword>
<dbReference type="EMBL" id="JBHMAA010000015">
    <property type="protein sequence ID" value="MFB9950244.1"/>
    <property type="molecule type" value="Genomic_DNA"/>
</dbReference>
<proteinExistence type="predicted"/>
<reference evidence="2 3" key="1">
    <citation type="submission" date="2024-09" db="EMBL/GenBank/DDBJ databases">
        <authorList>
            <person name="Sun Q."/>
            <person name="Mori K."/>
        </authorList>
    </citation>
    <scope>NUCLEOTIDE SEQUENCE [LARGE SCALE GENOMIC DNA]</scope>
    <source>
        <strain evidence="2 3">TBRC 4938</strain>
    </source>
</reference>
<accession>A0ABV6AJL3</accession>
<keyword evidence="3" id="KW-1185">Reference proteome</keyword>